<reference evidence="3" key="1">
    <citation type="journal article" date="2014" name="Int. J. Syst. Evol. Microbiol.">
        <title>Complete genome sequence of Corynebacterium casei LMG S-19264T (=DSM 44701T), isolated from a smear-ripened cheese.</title>
        <authorList>
            <consortium name="US DOE Joint Genome Institute (JGI-PGF)"/>
            <person name="Walter F."/>
            <person name="Albersmeier A."/>
            <person name="Kalinowski J."/>
            <person name="Ruckert C."/>
        </authorList>
    </citation>
    <scope>NUCLEOTIDE SEQUENCE</scope>
    <source>
        <strain evidence="3">JCM 3090</strain>
    </source>
</reference>
<dbReference type="PROSITE" id="PS50943">
    <property type="entry name" value="HTH_CROC1"/>
    <property type="match status" value="1"/>
</dbReference>
<dbReference type="InterPro" id="IPR010982">
    <property type="entry name" value="Lambda_DNA-bd_dom_sf"/>
</dbReference>
<evidence type="ECO:0000313" key="3">
    <source>
        <dbReference type="EMBL" id="GGJ92309.1"/>
    </source>
</evidence>
<dbReference type="RefSeq" id="WP_189170048.1">
    <property type="nucleotide sequence ID" value="NZ_BMQB01000004.1"/>
</dbReference>
<feature type="domain" description="HTH cro/C1-type" evidence="2">
    <location>
        <begin position="43"/>
        <end position="90"/>
    </location>
</feature>
<evidence type="ECO:0000313" key="4">
    <source>
        <dbReference type="Proteomes" id="UP000649739"/>
    </source>
</evidence>
<name>A0A8J3FAH3_9ACTN</name>
<reference evidence="3" key="2">
    <citation type="submission" date="2020-09" db="EMBL/GenBank/DDBJ databases">
        <authorList>
            <person name="Sun Q."/>
            <person name="Ohkuma M."/>
        </authorList>
    </citation>
    <scope>NUCLEOTIDE SEQUENCE</scope>
    <source>
        <strain evidence="3">JCM 3090</strain>
    </source>
</reference>
<gene>
    <name evidence="3" type="ORF">GCM10010123_22670</name>
</gene>
<dbReference type="CDD" id="cd00093">
    <property type="entry name" value="HTH_XRE"/>
    <property type="match status" value="1"/>
</dbReference>
<sequence length="365" mass="37735">MDSQREIRSYSNGAQCSRGSIIGTSVAGHERWIRGNCSSTAARRGLTLDQLAARSQISRGQISNLEHGRRRARADTAAALDRALGAGGLLIWLAAEGTEDDGVRRRAILAAVSAAAGAGALDGTYTLADLLRHGLLGVAGAAEDWEAATAVYTAQLVTDPSPAYGTALLAALAVLRNQPPTADRIRAGARIGQLYGLWLGNQGQLGAAHHWYRSATALADRSGCLDTRAYTRGRAAARGLYEGWTVTRTLDTAATALALTARPTSGGVEAHAARVQVHALTGDLRAGRRAVAAMADLAGRLDGHGGGARTAFLSASWNAAPAANRTPCALATSPSPSWPTGRPGWPRSSSTAAGHWPLPAGCTKG</sequence>
<accession>A0A8J3FAH3</accession>
<dbReference type="Pfam" id="PF13560">
    <property type="entry name" value="HTH_31"/>
    <property type="match status" value="1"/>
</dbReference>
<dbReference type="EMBL" id="BMQB01000004">
    <property type="protein sequence ID" value="GGJ92309.1"/>
    <property type="molecule type" value="Genomic_DNA"/>
</dbReference>
<protein>
    <recommendedName>
        <fullName evidence="2">HTH cro/C1-type domain-containing protein</fullName>
    </recommendedName>
</protein>
<evidence type="ECO:0000259" key="2">
    <source>
        <dbReference type="PROSITE" id="PS50943"/>
    </source>
</evidence>
<comment type="caution">
    <text evidence="3">The sequence shown here is derived from an EMBL/GenBank/DDBJ whole genome shotgun (WGS) entry which is preliminary data.</text>
</comment>
<proteinExistence type="predicted"/>
<dbReference type="SMART" id="SM00530">
    <property type="entry name" value="HTH_XRE"/>
    <property type="match status" value="1"/>
</dbReference>
<dbReference type="Gene3D" id="1.10.260.40">
    <property type="entry name" value="lambda repressor-like DNA-binding domains"/>
    <property type="match status" value="1"/>
</dbReference>
<feature type="region of interest" description="Disordered" evidence="1">
    <location>
        <begin position="328"/>
        <end position="365"/>
    </location>
</feature>
<keyword evidence="4" id="KW-1185">Reference proteome</keyword>
<organism evidence="3 4">
    <name type="scientific">Pilimelia anulata</name>
    <dbReference type="NCBI Taxonomy" id="53371"/>
    <lineage>
        <taxon>Bacteria</taxon>
        <taxon>Bacillati</taxon>
        <taxon>Actinomycetota</taxon>
        <taxon>Actinomycetes</taxon>
        <taxon>Micromonosporales</taxon>
        <taxon>Micromonosporaceae</taxon>
        <taxon>Pilimelia</taxon>
    </lineage>
</organism>
<dbReference type="AlphaFoldDB" id="A0A8J3FAH3"/>
<evidence type="ECO:0000256" key="1">
    <source>
        <dbReference type="SAM" id="MobiDB-lite"/>
    </source>
</evidence>
<dbReference type="SUPFAM" id="SSF47413">
    <property type="entry name" value="lambda repressor-like DNA-binding domains"/>
    <property type="match status" value="1"/>
</dbReference>
<dbReference type="InterPro" id="IPR001387">
    <property type="entry name" value="Cro/C1-type_HTH"/>
</dbReference>
<dbReference type="GO" id="GO:0003677">
    <property type="term" value="F:DNA binding"/>
    <property type="evidence" value="ECO:0007669"/>
    <property type="project" value="InterPro"/>
</dbReference>
<dbReference type="Proteomes" id="UP000649739">
    <property type="component" value="Unassembled WGS sequence"/>
</dbReference>